<accession>A0A8E6B4F8</accession>
<evidence type="ECO:0000313" key="1">
    <source>
        <dbReference type="EMBL" id="QVL30936.1"/>
    </source>
</evidence>
<evidence type="ECO:0000313" key="2">
    <source>
        <dbReference type="Proteomes" id="UP000676194"/>
    </source>
</evidence>
<reference evidence="1" key="1">
    <citation type="submission" date="2021-05" db="EMBL/GenBank/DDBJ databases">
        <title>Complete genome sequence of the cellulolytic planctomycete Telmatocola sphagniphila SP2T and characterization of the first cellulase from planctomycetes.</title>
        <authorList>
            <person name="Rakitin A.L."/>
            <person name="Beletsky A.V."/>
            <person name="Naumoff D.G."/>
            <person name="Kulichevskaya I.S."/>
            <person name="Mardanov A.V."/>
            <person name="Ravin N.V."/>
            <person name="Dedysh S.N."/>
        </authorList>
    </citation>
    <scope>NUCLEOTIDE SEQUENCE</scope>
    <source>
        <strain evidence="1">SP2T</strain>
    </source>
</reference>
<organism evidence="1 2">
    <name type="scientific">Telmatocola sphagniphila</name>
    <dbReference type="NCBI Taxonomy" id="1123043"/>
    <lineage>
        <taxon>Bacteria</taxon>
        <taxon>Pseudomonadati</taxon>
        <taxon>Planctomycetota</taxon>
        <taxon>Planctomycetia</taxon>
        <taxon>Gemmatales</taxon>
        <taxon>Gemmataceae</taxon>
    </lineage>
</organism>
<proteinExistence type="predicted"/>
<gene>
    <name evidence="1" type="ORF">KIH39_19060</name>
</gene>
<dbReference type="Proteomes" id="UP000676194">
    <property type="component" value="Chromosome"/>
</dbReference>
<keyword evidence="2" id="KW-1185">Reference proteome</keyword>
<protein>
    <submittedName>
        <fullName evidence="1">Uncharacterized protein</fullName>
    </submittedName>
</protein>
<dbReference type="EMBL" id="CP074694">
    <property type="protein sequence ID" value="QVL30936.1"/>
    <property type="molecule type" value="Genomic_DNA"/>
</dbReference>
<dbReference type="AlphaFoldDB" id="A0A8E6B4F8"/>
<dbReference type="KEGG" id="tsph:KIH39_19060"/>
<name>A0A8E6B4F8_9BACT</name>
<sequence length="114" mass="12441">MSTAPIPIPYPETTAIYRPFGSPTPIATEISGHLIADSSGLNSTRTLKWTHILETASSTDLRDGCSRTAGTNAIVYADGDEVRMGGNRFVVVWVEIVNPGSSFERKRAYLMRHS</sequence>
<dbReference type="RefSeq" id="WP_213494818.1">
    <property type="nucleotide sequence ID" value="NZ_CP074694.1"/>
</dbReference>